<evidence type="ECO:0000313" key="1">
    <source>
        <dbReference type="EMBL" id="KRL97452.1"/>
    </source>
</evidence>
<dbReference type="OrthoDB" id="3035939at2"/>
<keyword evidence="2" id="KW-1185">Reference proteome</keyword>
<sequence length="135" mass="15694">MADDKKGLTGKQGLTFRISGKEMSKEKGYKLDAILSTLQDADNLIKSTYLSLNNRRRFTDNDDEKIEISVTNSEDLEIGEIYNVVIDDKLHIEGKWRDMFLNEKEYLGRCRMKRSSTGEYKVVEVLITDWFNDEN</sequence>
<dbReference type="RefSeq" id="WP_056961233.1">
    <property type="nucleotide sequence ID" value="NZ_AZFQ01000052.1"/>
</dbReference>
<dbReference type="AlphaFoldDB" id="A0A0R1UW07"/>
<dbReference type="EMBL" id="AZFQ01000052">
    <property type="protein sequence ID" value="KRL97452.1"/>
    <property type="molecule type" value="Genomic_DNA"/>
</dbReference>
<organism evidence="1 2">
    <name type="scientific">Liquorilactobacillus satsumensis DSM 16230 = JCM 12392</name>
    <dbReference type="NCBI Taxonomy" id="1423801"/>
    <lineage>
        <taxon>Bacteria</taxon>
        <taxon>Bacillati</taxon>
        <taxon>Bacillota</taxon>
        <taxon>Bacilli</taxon>
        <taxon>Lactobacillales</taxon>
        <taxon>Lactobacillaceae</taxon>
        <taxon>Liquorilactobacillus</taxon>
    </lineage>
</organism>
<dbReference type="PATRIC" id="fig|1423801.4.peg.1469"/>
<accession>A0A0R1UW07</accession>
<proteinExistence type="predicted"/>
<dbReference type="GeneID" id="98308732"/>
<protein>
    <submittedName>
        <fullName evidence="1">Uncharacterized protein</fullName>
    </submittedName>
</protein>
<comment type="caution">
    <text evidence="1">The sequence shown here is derived from an EMBL/GenBank/DDBJ whole genome shotgun (WGS) entry which is preliminary data.</text>
</comment>
<dbReference type="STRING" id="1423801.FD50_GL001433"/>
<gene>
    <name evidence="1" type="ORF">FD50_GL001433</name>
</gene>
<dbReference type="Proteomes" id="UP000051166">
    <property type="component" value="Unassembled WGS sequence"/>
</dbReference>
<reference evidence="1 2" key="1">
    <citation type="journal article" date="2015" name="Genome Announc.">
        <title>Expanding the biotechnology potential of lactobacilli through comparative genomics of 213 strains and associated genera.</title>
        <authorList>
            <person name="Sun Z."/>
            <person name="Harris H.M."/>
            <person name="McCann A."/>
            <person name="Guo C."/>
            <person name="Argimon S."/>
            <person name="Zhang W."/>
            <person name="Yang X."/>
            <person name="Jeffery I.B."/>
            <person name="Cooney J.C."/>
            <person name="Kagawa T.F."/>
            <person name="Liu W."/>
            <person name="Song Y."/>
            <person name="Salvetti E."/>
            <person name="Wrobel A."/>
            <person name="Rasinkangas P."/>
            <person name="Parkhill J."/>
            <person name="Rea M.C."/>
            <person name="O'Sullivan O."/>
            <person name="Ritari J."/>
            <person name="Douillard F.P."/>
            <person name="Paul Ross R."/>
            <person name="Yang R."/>
            <person name="Briner A.E."/>
            <person name="Felis G.E."/>
            <person name="de Vos W.M."/>
            <person name="Barrangou R."/>
            <person name="Klaenhammer T.R."/>
            <person name="Caufield P.W."/>
            <person name="Cui Y."/>
            <person name="Zhang H."/>
            <person name="O'Toole P.W."/>
        </authorList>
    </citation>
    <scope>NUCLEOTIDE SEQUENCE [LARGE SCALE GENOMIC DNA]</scope>
    <source>
        <strain evidence="1 2">DSM 16230</strain>
    </source>
</reference>
<evidence type="ECO:0000313" key="2">
    <source>
        <dbReference type="Proteomes" id="UP000051166"/>
    </source>
</evidence>
<name>A0A0R1UW07_9LACO</name>